<feature type="domain" description="FP protein C-terminal" evidence="3">
    <location>
        <begin position="234"/>
        <end position="285"/>
    </location>
</feature>
<accession>A0A8S4QSE0</accession>
<keyword evidence="1" id="KW-0175">Coiled coil</keyword>
<sequence length="291" mass="33884">MSITPPTGFSLKMEQTSHSSSRPKRKHDSMINENLETFQNEIKLILQQWKEDQDSKLLQIQNDMDTIKGQISDIKKTNTDIEKTLEFMTGQYDNLNLKVNSLEKECKDYSAKITILENKIEDMTRQNFQTKIEIKNVPMEYPESQPKLLEKVLNISSILNIDISSQIRNVQRLSVKAQTNNPIVVEFTSPISANKFLNAVKKFNSQLIKDKKLSTNHLGISGPHKPIYITELLTPKTKRLFYLTRELNKNKFFKYCWTVNGKIYLRKEEGSQLIQVRSEEQLQEIRNKNSL</sequence>
<dbReference type="AlphaFoldDB" id="A0A8S4QSE0"/>
<dbReference type="Gene3D" id="1.20.5.340">
    <property type="match status" value="1"/>
</dbReference>
<dbReference type="InterPro" id="IPR057251">
    <property type="entry name" value="FP_C"/>
</dbReference>
<keyword evidence="5" id="KW-1185">Reference proteome</keyword>
<feature type="coiled-coil region" evidence="1">
    <location>
        <begin position="85"/>
        <end position="126"/>
    </location>
</feature>
<proteinExistence type="predicted"/>
<protein>
    <submittedName>
        <fullName evidence="4">Jg343 protein</fullName>
    </submittedName>
</protein>
<evidence type="ECO:0000256" key="2">
    <source>
        <dbReference type="SAM" id="MobiDB-lite"/>
    </source>
</evidence>
<dbReference type="SUPFAM" id="SSF57997">
    <property type="entry name" value="Tropomyosin"/>
    <property type="match status" value="1"/>
</dbReference>
<organism evidence="4 5">
    <name type="scientific">Pararge aegeria aegeria</name>
    <dbReference type="NCBI Taxonomy" id="348720"/>
    <lineage>
        <taxon>Eukaryota</taxon>
        <taxon>Metazoa</taxon>
        <taxon>Ecdysozoa</taxon>
        <taxon>Arthropoda</taxon>
        <taxon>Hexapoda</taxon>
        <taxon>Insecta</taxon>
        <taxon>Pterygota</taxon>
        <taxon>Neoptera</taxon>
        <taxon>Endopterygota</taxon>
        <taxon>Lepidoptera</taxon>
        <taxon>Glossata</taxon>
        <taxon>Ditrysia</taxon>
        <taxon>Papilionoidea</taxon>
        <taxon>Nymphalidae</taxon>
        <taxon>Satyrinae</taxon>
        <taxon>Satyrini</taxon>
        <taxon>Parargina</taxon>
        <taxon>Pararge</taxon>
    </lineage>
</organism>
<dbReference type="Proteomes" id="UP000838756">
    <property type="component" value="Unassembled WGS sequence"/>
</dbReference>
<dbReference type="EMBL" id="CAKXAJ010018396">
    <property type="protein sequence ID" value="CAH2217682.1"/>
    <property type="molecule type" value="Genomic_DNA"/>
</dbReference>
<dbReference type="Pfam" id="PF25298">
    <property type="entry name" value="Baculo_FP_2nd"/>
    <property type="match status" value="1"/>
</dbReference>
<reference evidence="4" key="1">
    <citation type="submission" date="2022-03" db="EMBL/GenBank/DDBJ databases">
        <authorList>
            <person name="Lindestad O."/>
        </authorList>
    </citation>
    <scope>NUCLEOTIDE SEQUENCE</scope>
</reference>
<evidence type="ECO:0000313" key="4">
    <source>
        <dbReference type="EMBL" id="CAH2217682.1"/>
    </source>
</evidence>
<evidence type="ECO:0000313" key="5">
    <source>
        <dbReference type="Proteomes" id="UP000838756"/>
    </source>
</evidence>
<gene>
    <name evidence="4" type="primary">jg343</name>
    <name evidence="4" type="ORF">PAEG_LOCUS5565</name>
</gene>
<evidence type="ECO:0000256" key="1">
    <source>
        <dbReference type="SAM" id="Coils"/>
    </source>
</evidence>
<name>A0A8S4QSE0_9NEOP</name>
<comment type="caution">
    <text evidence="4">The sequence shown here is derived from an EMBL/GenBank/DDBJ whole genome shotgun (WGS) entry which is preliminary data.</text>
</comment>
<evidence type="ECO:0000259" key="3">
    <source>
        <dbReference type="Pfam" id="PF25298"/>
    </source>
</evidence>
<dbReference type="OrthoDB" id="7337441at2759"/>
<feature type="compositionally biased region" description="Polar residues" evidence="2">
    <location>
        <begin position="1"/>
        <end position="20"/>
    </location>
</feature>
<feature type="region of interest" description="Disordered" evidence="2">
    <location>
        <begin position="1"/>
        <end position="29"/>
    </location>
</feature>